<comment type="caution">
    <text evidence="2">The sequence shown here is derived from an EMBL/GenBank/DDBJ whole genome shotgun (WGS) entry which is preliminary data.</text>
</comment>
<protein>
    <submittedName>
        <fullName evidence="2">PEP-CTERM sorting domain-containing protein</fullName>
    </submittedName>
</protein>
<reference evidence="2" key="1">
    <citation type="submission" date="2022-06" db="EMBL/GenBank/DDBJ databases">
        <title>Aeoliella straminimaris, a novel planctomycete from sediments.</title>
        <authorList>
            <person name="Vitorino I.R."/>
            <person name="Lage O.M."/>
        </authorList>
    </citation>
    <scope>NUCLEOTIDE SEQUENCE</scope>
    <source>
        <strain evidence="2">ICT_H6.2</strain>
    </source>
</reference>
<dbReference type="Proteomes" id="UP001155241">
    <property type="component" value="Unassembled WGS sequence"/>
</dbReference>
<organism evidence="2 3">
    <name type="scientific">Aeoliella straminimaris</name>
    <dbReference type="NCBI Taxonomy" id="2954799"/>
    <lineage>
        <taxon>Bacteria</taxon>
        <taxon>Pseudomonadati</taxon>
        <taxon>Planctomycetota</taxon>
        <taxon>Planctomycetia</taxon>
        <taxon>Pirellulales</taxon>
        <taxon>Lacipirellulaceae</taxon>
        <taxon>Aeoliella</taxon>
    </lineage>
</organism>
<name>A0A9X2FDH9_9BACT</name>
<dbReference type="EMBL" id="JAMXLR010000089">
    <property type="protein sequence ID" value="MCO6047072.1"/>
    <property type="molecule type" value="Genomic_DNA"/>
</dbReference>
<accession>A0A9X2FDH9</accession>
<feature type="domain" description="Ice-binding protein C-terminal" evidence="1">
    <location>
        <begin position="404"/>
        <end position="427"/>
    </location>
</feature>
<evidence type="ECO:0000313" key="3">
    <source>
        <dbReference type="Proteomes" id="UP001155241"/>
    </source>
</evidence>
<dbReference type="NCBIfam" id="TIGR02595">
    <property type="entry name" value="PEP_CTERM"/>
    <property type="match status" value="2"/>
</dbReference>
<dbReference type="InterPro" id="IPR013424">
    <property type="entry name" value="Ice-binding_C"/>
</dbReference>
<sequence length="874" mass="90956">MASDDFSAELGGTGFNATDEWGNLENGVSTTAVASPAFRALDPALDSVGLGTVYVSFDFSTSQTVNWGGLAFFEGVDGGDETLFVGMPNGQQSYGIDLKGGQGVLLSGVPIDTQVHRIIAQIEFGSSDDTYRLWVDNLNESMPNGEITLDGFVVDDAWQSVRVASDVGAGTIVTVDNLVIADSAADVGMTPSVDATLTIDRGTGEISLSSGSNLPNVVGYTLRSNAGSFDQATWNTIDGRDATDATPPGDGSVDDNDWEVLTGADSTTDLSEFTFDVSPGDGLALGTTPLSLGTPWMRSPIEDISAVVTIDDNGTEVPLAIEVVYTGDAVVSGDLNGDGDIDLDDWVDFKAGQGVVNGGMTAVEAYRMGDLDGNFVHDLEDFDLFAEAYDLANGAGAFAAAITSVPEPSTIAMLAGVGILACTVRRRTGLFVHLVAAVFLVASLGSTAKAVVYASDDFSADGSGVGWAGGDIWETRDDGGFLSTYPNGSPDNTFSSRNFAAPIDPQNNLTYIRFDYRQGEASGQDWGGFAFFEGLDAGNDESFFAGANPGGTENYAFDTKGGGNLDSMVPFNAQYRTIIGAIDQTGANTIYSIWIDNFDVQNPNNTLTIDGQGAINAPWQSLRFNGSGTHEFADNLLITDGSEQSMIFEPPALETLNLLVDKSTGEVMIENSTGADVDISGYSITSGSGMLDAGGTPGDFNIDGAVDIADYTVWRNHLGGDAAALGGNGSGGATVTAADYELWKANFGNMATPGDGWESFAERDTPVAGFPQGSDNGLGWEAGGNPSTFEVAEYYLLGESAVGSTSLSLGPAYRGGPDGTQDLSFSYRSNGELVFGSVYYVAAGSLATSAVPEPSSLLIVCVGAAMALISRRCR</sequence>
<proteinExistence type="predicted"/>
<evidence type="ECO:0000313" key="2">
    <source>
        <dbReference type="EMBL" id="MCO6047072.1"/>
    </source>
</evidence>
<dbReference type="RefSeq" id="WP_252855185.1">
    <property type="nucleotide sequence ID" value="NZ_JAMXLR010000089.1"/>
</dbReference>
<dbReference type="AlphaFoldDB" id="A0A9X2FDH9"/>
<evidence type="ECO:0000259" key="1">
    <source>
        <dbReference type="Pfam" id="PF07589"/>
    </source>
</evidence>
<keyword evidence="3" id="KW-1185">Reference proteome</keyword>
<dbReference type="PROSITE" id="PS00018">
    <property type="entry name" value="EF_HAND_1"/>
    <property type="match status" value="1"/>
</dbReference>
<dbReference type="InterPro" id="IPR018247">
    <property type="entry name" value="EF_Hand_1_Ca_BS"/>
</dbReference>
<dbReference type="Pfam" id="PF07589">
    <property type="entry name" value="PEP-CTERM"/>
    <property type="match status" value="1"/>
</dbReference>
<gene>
    <name evidence="2" type="ORF">NG895_24510</name>
</gene>